<dbReference type="EMBL" id="KL142398">
    <property type="protein sequence ID" value="KDR70298.1"/>
    <property type="molecule type" value="Genomic_DNA"/>
</dbReference>
<feature type="compositionally biased region" description="Low complexity" evidence="1">
    <location>
        <begin position="344"/>
        <end position="355"/>
    </location>
</feature>
<dbReference type="Proteomes" id="UP000027222">
    <property type="component" value="Unassembled WGS sequence"/>
</dbReference>
<protein>
    <submittedName>
        <fullName evidence="2">Uncharacterized protein</fullName>
    </submittedName>
</protein>
<evidence type="ECO:0000313" key="3">
    <source>
        <dbReference type="Proteomes" id="UP000027222"/>
    </source>
</evidence>
<proteinExistence type="predicted"/>
<sequence>MYAHAWARRRGGEENNSQLGCCWYPRCVFEVASRGRCSRCRYPSPSPGPADEAADAAATVPPPPPAIAVPVLLFSTARVGFVCVLQARWSGVHAGLNSRAPRVELSEVGGVGMESGEGGERNSRFVSTSSETSAKCSSIDGLAGPLEPANHIGHRIRRTSDQQPSKPFDLAPNHHHDLPLLLVSPFKTSIKCLRLYRVEQTSCRVASPPSFEGRGPTFQGFWMGSGDDGLQGETLERETRLIVAPPSTIATPPSLSTPMPTCLNHHLPTPQPPFSPCEAIATGRKACCRGGDGVREGGDIVVSVPRTLPPLLLHCRHWPLTQKPTHLGHYLPRHLPISPPYDPSGRAAAGRAASSPTRGLQGIREQYRVTGTAPALC</sequence>
<dbReference type="AlphaFoldDB" id="A0A067SU48"/>
<accession>A0A067SU48</accession>
<name>A0A067SU48_GALM3</name>
<feature type="region of interest" description="Disordered" evidence="1">
    <location>
        <begin position="341"/>
        <end position="360"/>
    </location>
</feature>
<evidence type="ECO:0000313" key="2">
    <source>
        <dbReference type="EMBL" id="KDR70298.1"/>
    </source>
</evidence>
<keyword evidence="3" id="KW-1185">Reference proteome</keyword>
<dbReference type="HOGENOM" id="CLU_733710_0_0_1"/>
<gene>
    <name evidence="2" type="ORF">GALMADRAFT_160094</name>
</gene>
<evidence type="ECO:0000256" key="1">
    <source>
        <dbReference type="SAM" id="MobiDB-lite"/>
    </source>
</evidence>
<organism evidence="2 3">
    <name type="scientific">Galerina marginata (strain CBS 339.88)</name>
    <dbReference type="NCBI Taxonomy" id="685588"/>
    <lineage>
        <taxon>Eukaryota</taxon>
        <taxon>Fungi</taxon>
        <taxon>Dikarya</taxon>
        <taxon>Basidiomycota</taxon>
        <taxon>Agaricomycotina</taxon>
        <taxon>Agaricomycetes</taxon>
        <taxon>Agaricomycetidae</taxon>
        <taxon>Agaricales</taxon>
        <taxon>Agaricineae</taxon>
        <taxon>Strophariaceae</taxon>
        <taxon>Galerina</taxon>
    </lineage>
</organism>
<reference evidence="3" key="1">
    <citation type="journal article" date="2014" name="Proc. Natl. Acad. Sci. U.S.A.">
        <title>Extensive sampling of basidiomycete genomes demonstrates inadequacy of the white-rot/brown-rot paradigm for wood decay fungi.</title>
        <authorList>
            <person name="Riley R."/>
            <person name="Salamov A.A."/>
            <person name="Brown D.W."/>
            <person name="Nagy L.G."/>
            <person name="Floudas D."/>
            <person name="Held B.W."/>
            <person name="Levasseur A."/>
            <person name="Lombard V."/>
            <person name="Morin E."/>
            <person name="Otillar R."/>
            <person name="Lindquist E.A."/>
            <person name="Sun H."/>
            <person name="LaButti K.M."/>
            <person name="Schmutz J."/>
            <person name="Jabbour D."/>
            <person name="Luo H."/>
            <person name="Baker S.E."/>
            <person name="Pisabarro A.G."/>
            <person name="Walton J.D."/>
            <person name="Blanchette R.A."/>
            <person name="Henrissat B."/>
            <person name="Martin F."/>
            <person name="Cullen D."/>
            <person name="Hibbett D.S."/>
            <person name="Grigoriev I.V."/>
        </authorList>
    </citation>
    <scope>NUCLEOTIDE SEQUENCE [LARGE SCALE GENOMIC DNA]</scope>
    <source>
        <strain evidence="3">CBS 339.88</strain>
    </source>
</reference>